<gene>
    <name evidence="2" type="ORF">EYR41_005903</name>
</gene>
<dbReference type="AlphaFoldDB" id="A0A7C8U1N3"/>
<feature type="compositionally biased region" description="Polar residues" evidence="1">
    <location>
        <begin position="18"/>
        <end position="32"/>
    </location>
</feature>
<evidence type="ECO:0000256" key="1">
    <source>
        <dbReference type="SAM" id="MobiDB-lite"/>
    </source>
</evidence>
<feature type="region of interest" description="Disordered" evidence="1">
    <location>
        <begin position="17"/>
        <end position="40"/>
    </location>
</feature>
<reference evidence="2 3" key="1">
    <citation type="submission" date="2019-03" db="EMBL/GenBank/DDBJ databases">
        <title>Nematode-trapping fungi genome.</title>
        <authorList>
            <person name="Vidal-Diez De Ulzurrun G."/>
        </authorList>
    </citation>
    <scope>NUCLEOTIDE SEQUENCE [LARGE SCALE GENOMIC DNA]</scope>
    <source>
        <strain evidence="2 3">TWF154</strain>
    </source>
</reference>
<evidence type="ECO:0000313" key="3">
    <source>
        <dbReference type="Proteomes" id="UP000297595"/>
    </source>
</evidence>
<accession>A0A7C8U1N3</accession>
<name>A0A7C8U1N3_ORBOL</name>
<proteinExistence type="predicted"/>
<dbReference type="Proteomes" id="UP000297595">
    <property type="component" value="Unassembled WGS sequence"/>
</dbReference>
<protein>
    <submittedName>
        <fullName evidence="2">Uncharacterized protein</fullName>
    </submittedName>
</protein>
<sequence length="74" mass="8644">MRLINISSSELLFKQIHRSSNSMDEQHASSQTSRKKENMTRRYSHILQTVNGVSSPKKCFSCELPNANQYRRKE</sequence>
<organism evidence="2 3">
    <name type="scientific">Orbilia oligospora</name>
    <name type="common">Nematode-trapping fungus</name>
    <name type="synonym">Arthrobotrys oligospora</name>
    <dbReference type="NCBI Taxonomy" id="2813651"/>
    <lineage>
        <taxon>Eukaryota</taxon>
        <taxon>Fungi</taxon>
        <taxon>Dikarya</taxon>
        <taxon>Ascomycota</taxon>
        <taxon>Pezizomycotina</taxon>
        <taxon>Orbiliomycetes</taxon>
        <taxon>Orbiliales</taxon>
        <taxon>Orbiliaceae</taxon>
        <taxon>Orbilia</taxon>
    </lineage>
</organism>
<comment type="caution">
    <text evidence="2">The sequence shown here is derived from an EMBL/GenBank/DDBJ whole genome shotgun (WGS) entry which is preliminary data.</text>
</comment>
<dbReference type="EMBL" id="SOZJ01000003">
    <property type="protein sequence ID" value="TGJ69896.1"/>
    <property type="molecule type" value="Genomic_DNA"/>
</dbReference>
<evidence type="ECO:0000313" key="2">
    <source>
        <dbReference type="EMBL" id="TGJ69896.1"/>
    </source>
</evidence>